<gene>
    <name evidence="3" type="ORF">LMS43_13670</name>
</gene>
<dbReference type="InterPro" id="IPR013766">
    <property type="entry name" value="Thioredoxin_domain"/>
</dbReference>
<feature type="domain" description="Thioredoxin" evidence="2">
    <location>
        <begin position="27"/>
        <end position="166"/>
    </location>
</feature>
<evidence type="ECO:0000313" key="3">
    <source>
        <dbReference type="EMBL" id="MDN4122338.1"/>
    </source>
</evidence>
<dbReference type="PROSITE" id="PS51352">
    <property type="entry name" value="THIOREDOXIN_2"/>
    <property type="match status" value="1"/>
</dbReference>
<dbReference type="CDD" id="cd02966">
    <property type="entry name" value="TlpA_like_family"/>
    <property type="match status" value="1"/>
</dbReference>
<dbReference type="Gene3D" id="3.40.30.10">
    <property type="entry name" value="Glutaredoxin"/>
    <property type="match status" value="1"/>
</dbReference>
<reference evidence="3" key="1">
    <citation type="submission" date="2021-11" db="EMBL/GenBank/DDBJ databases">
        <title>Draft genome sequence of Alcaligenes endophyticus type strain CCUG 75668T.</title>
        <authorList>
            <person name="Salva-Serra F."/>
            <person name="Duran R.E."/>
            <person name="Seeger M."/>
            <person name="Moore E.R.B."/>
            <person name="Jaen-Luchoro D."/>
        </authorList>
    </citation>
    <scope>NUCLEOTIDE SEQUENCE</scope>
    <source>
        <strain evidence="3">CCUG 75668</strain>
    </source>
</reference>
<name>A0ABT8EM56_9BURK</name>
<evidence type="ECO:0000259" key="2">
    <source>
        <dbReference type="PROSITE" id="PS51352"/>
    </source>
</evidence>
<feature type="chain" id="PRO_5045172900" evidence="1">
    <location>
        <begin position="26"/>
        <end position="167"/>
    </location>
</feature>
<dbReference type="InterPro" id="IPR050553">
    <property type="entry name" value="Thioredoxin_ResA/DsbE_sf"/>
</dbReference>
<dbReference type="Proteomes" id="UP001168613">
    <property type="component" value="Unassembled WGS sequence"/>
</dbReference>
<keyword evidence="1" id="KW-0732">Signal</keyword>
<feature type="signal peptide" evidence="1">
    <location>
        <begin position="1"/>
        <end position="25"/>
    </location>
</feature>
<dbReference type="InterPro" id="IPR000866">
    <property type="entry name" value="AhpC/TSA"/>
</dbReference>
<evidence type="ECO:0000313" key="4">
    <source>
        <dbReference type="Proteomes" id="UP001168613"/>
    </source>
</evidence>
<organism evidence="3 4">
    <name type="scientific">Alcaligenes endophyticus</name>
    <dbReference type="NCBI Taxonomy" id="1929088"/>
    <lineage>
        <taxon>Bacteria</taxon>
        <taxon>Pseudomonadati</taxon>
        <taxon>Pseudomonadota</taxon>
        <taxon>Betaproteobacteria</taxon>
        <taxon>Burkholderiales</taxon>
        <taxon>Alcaligenaceae</taxon>
        <taxon>Alcaligenes</taxon>
    </lineage>
</organism>
<accession>A0ABT8EM56</accession>
<dbReference type="RefSeq" id="WP_266123440.1">
    <property type="nucleotide sequence ID" value="NZ_JAJHNU010000004.1"/>
</dbReference>
<dbReference type="PANTHER" id="PTHR42852:SF13">
    <property type="entry name" value="PROTEIN DIPZ"/>
    <property type="match status" value="1"/>
</dbReference>
<protein>
    <submittedName>
        <fullName evidence="3">TlpA family protein disulfide reductase</fullName>
    </submittedName>
</protein>
<dbReference type="SUPFAM" id="SSF52833">
    <property type="entry name" value="Thioredoxin-like"/>
    <property type="match status" value="1"/>
</dbReference>
<dbReference type="EMBL" id="JAJHNU010000004">
    <property type="protein sequence ID" value="MDN4122338.1"/>
    <property type="molecule type" value="Genomic_DNA"/>
</dbReference>
<dbReference type="InterPro" id="IPR036249">
    <property type="entry name" value="Thioredoxin-like_sf"/>
</dbReference>
<proteinExistence type="predicted"/>
<keyword evidence="4" id="KW-1185">Reference proteome</keyword>
<dbReference type="PANTHER" id="PTHR42852">
    <property type="entry name" value="THIOL:DISULFIDE INTERCHANGE PROTEIN DSBE"/>
    <property type="match status" value="1"/>
</dbReference>
<comment type="caution">
    <text evidence="3">The sequence shown here is derived from an EMBL/GenBank/DDBJ whole genome shotgun (WGS) entry which is preliminary data.</text>
</comment>
<evidence type="ECO:0000256" key="1">
    <source>
        <dbReference type="SAM" id="SignalP"/>
    </source>
</evidence>
<sequence>MKRRDFIRCGLVGAAMLSAQAPSWAALFPPDPFFGLSFPDLEGREVGLKQYLGRPLVVNFWATWCKPCIEEMPDLQALHETYPDMPFLGIGIDRAKNMLEFLQRVPVSYQILEAGNTGVGVMRALGNRQGGLPFTVVFDARGRIHERMLGQIVPAKLDDVIQRLLST</sequence>
<dbReference type="Pfam" id="PF00578">
    <property type="entry name" value="AhpC-TSA"/>
    <property type="match status" value="1"/>
</dbReference>